<organism evidence="1 2">
    <name type="scientific">Bradyrhizobium elkanii</name>
    <dbReference type="NCBI Taxonomy" id="29448"/>
    <lineage>
        <taxon>Bacteria</taxon>
        <taxon>Pseudomonadati</taxon>
        <taxon>Pseudomonadota</taxon>
        <taxon>Alphaproteobacteria</taxon>
        <taxon>Hyphomicrobiales</taxon>
        <taxon>Nitrobacteraceae</taxon>
        <taxon>Bradyrhizobium</taxon>
    </lineage>
</organism>
<reference evidence="1 2" key="1">
    <citation type="submission" date="2019-05" db="EMBL/GenBank/DDBJ databases">
        <title>Draft Genome of Bradyrhizobium elkanii strain SEMIA 938, Used in Commercial Inoculants for Lupinus spp. in Brazil.</title>
        <authorList>
            <person name="Hungria M."/>
            <person name="Delamuta J.R.M."/>
            <person name="Ribeiro R.A."/>
            <person name="Nogueira M.A."/>
        </authorList>
    </citation>
    <scope>NUCLEOTIDE SEQUENCE [LARGE SCALE GENOMIC DNA]</scope>
    <source>
        <strain evidence="1 2">Semia 938</strain>
    </source>
</reference>
<accession>A0A4U6RY26</accession>
<evidence type="ECO:0000313" key="1">
    <source>
        <dbReference type="EMBL" id="TKV79501.1"/>
    </source>
</evidence>
<dbReference type="AlphaFoldDB" id="A0A4U6RY26"/>
<dbReference type="EMBL" id="SZZP01000012">
    <property type="protein sequence ID" value="TKV79501.1"/>
    <property type="molecule type" value="Genomic_DNA"/>
</dbReference>
<dbReference type="RefSeq" id="WP_137479801.1">
    <property type="nucleotide sequence ID" value="NZ_SZZP01000012.1"/>
</dbReference>
<name>A0A4U6RY26_BRAEL</name>
<gene>
    <name evidence="1" type="ORF">FDV58_20170</name>
</gene>
<dbReference type="Proteomes" id="UP000305095">
    <property type="component" value="Unassembled WGS sequence"/>
</dbReference>
<proteinExistence type="predicted"/>
<protein>
    <submittedName>
        <fullName evidence="1">Uncharacterized protein</fullName>
    </submittedName>
</protein>
<evidence type="ECO:0000313" key="2">
    <source>
        <dbReference type="Proteomes" id="UP000305095"/>
    </source>
</evidence>
<sequence>MVRQKTARDQRIDISGSSNDSFIRMFEMQLPANVVIPGRRISAEPGIQELRREIPGSMLRIVPE</sequence>
<comment type="caution">
    <text evidence="1">The sequence shown here is derived from an EMBL/GenBank/DDBJ whole genome shotgun (WGS) entry which is preliminary data.</text>
</comment>